<dbReference type="GO" id="GO:0016020">
    <property type="term" value="C:membrane"/>
    <property type="evidence" value="ECO:0007669"/>
    <property type="project" value="InterPro"/>
</dbReference>
<evidence type="ECO:0000259" key="6">
    <source>
        <dbReference type="Pfam" id="PF18962"/>
    </source>
</evidence>
<dbReference type="Proteomes" id="UP000253209">
    <property type="component" value="Unassembled WGS sequence"/>
</dbReference>
<evidence type="ECO:0000313" key="7">
    <source>
        <dbReference type="EMBL" id="RCH55711.1"/>
    </source>
</evidence>
<feature type="domain" description="MBG" evidence="5">
    <location>
        <begin position="502"/>
        <end position="577"/>
    </location>
</feature>
<dbReference type="OrthoDB" id="641420at2"/>
<feature type="domain" description="Cadherin-like beta-sandwich-like" evidence="4">
    <location>
        <begin position="176"/>
        <end position="265"/>
    </location>
</feature>
<name>A0A367GSI6_9SPHI</name>
<dbReference type="SUPFAM" id="SSF101898">
    <property type="entry name" value="NHL repeat"/>
    <property type="match status" value="1"/>
</dbReference>
<evidence type="ECO:0000256" key="2">
    <source>
        <dbReference type="PROSITE-ProRule" id="PRU00504"/>
    </source>
</evidence>
<dbReference type="InterPro" id="IPR001258">
    <property type="entry name" value="NHL_repeat"/>
</dbReference>
<feature type="signal peptide" evidence="3">
    <location>
        <begin position="1"/>
        <end position="27"/>
    </location>
</feature>
<keyword evidence="1" id="KW-0677">Repeat</keyword>
<dbReference type="Pfam" id="PF18676">
    <property type="entry name" value="MBG_2"/>
    <property type="match status" value="3"/>
</dbReference>
<dbReference type="RefSeq" id="WP_114004626.1">
    <property type="nucleotide sequence ID" value="NZ_QGDC01000003.1"/>
</dbReference>
<dbReference type="InterPro" id="IPR011042">
    <property type="entry name" value="6-blade_b-propeller_TolB-like"/>
</dbReference>
<keyword evidence="3" id="KW-0732">Signal</keyword>
<protein>
    <recommendedName>
        <fullName evidence="9">Secretion system C-terminal sorting domain-containing protein</fullName>
    </recommendedName>
</protein>
<evidence type="ECO:0000259" key="5">
    <source>
        <dbReference type="Pfam" id="PF18676"/>
    </source>
</evidence>
<comment type="caution">
    <text evidence="7">The sequence shown here is derived from an EMBL/GenBank/DDBJ whole genome shotgun (WGS) entry which is preliminary data.</text>
</comment>
<proteinExistence type="predicted"/>
<feature type="domain" description="MBG" evidence="5">
    <location>
        <begin position="583"/>
        <end position="658"/>
    </location>
</feature>
<dbReference type="Pfam" id="PF01436">
    <property type="entry name" value="NHL"/>
    <property type="match status" value="3"/>
</dbReference>
<dbReference type="Gene3D" id="3.30.160.710">
    <property type="match status" value="3"/>
</dbReference>
<feature type="repeat" description="NHL" evidence="2">
    <location>
        <begin position="1770"/>
        <end position="1800"/>
    </location>
</feature>
<feature type="repeat" description="NHL" evidence="2">
    <location>
        <begin position="1168"/>
        <end position="1198"/>
    </location>
</feature>
<dbReference type="Pfam" id="PF18962">
    <property type="entry name" value="Por_Secre_tail"/>
    <property type="match status" value="1"/>
</dbReference>
<reference evidence="7 8" key="1">
    <citation type="submission" date="2018-05" db="EMBL/GenBank/DDBJ databases">
        <title>Mucilaginibacter hurinus sp. nov., isolated from briquette warehouse soil.</title>
        <authorList>
            <person name="Choi L."/>
        </authorList>
    </citation>
    <scope>NUCLEOTIDE SEQUENCE [LARGE SCALE GENOMIC DNA]</scope>
    <source>
        <strain evidence="7 8">ZR32</strain>
    </source>
</reference>
<dbReference type="GO" id="GO:0005509">
    <property type="term" value="F:calcium ion binding"/>
    <property type="evidence" value="ECO:0007669"/>
    <property type="project" value="InterPro"/>
</dbReference>
<evidence type="ECO:0000259" key="4">
    <source>
        <dbReference type="Pfam" id="PF12733"/>
    </source>
</evidence>
<dbReference type="PANTHER" id="PTHR13833">
    <property type="match status" value="1"/>
</dbReference>
<dbReference type="SUPFAM" id="SSF49313">
    <property type="entry name" value="Cadherin-like"/>
    <property type="match status" value="1"/>
</dbReference>
<organism evidence="7 8">
    <name type="scientific">Mucilaginibacter hurinus</name>
    <dbReference type="NCBI Taxonomy" id="2201324"/>
    <lineage>
        <taxon>Bacteria</taxon>
        <taxon>Pseudomonadati</taxon>
        <taxon>Bacteroidota</taxon>
        <taxon>Sphingobacteriia</taxon>
        <taxon>Sphingobacteriales</taxon>
        <taxon>Sphingobacteriaceae</taxon>
        <taxon>Mucilaginibacter</taxon>
    </lineage>
</organism>
<dbReference type="SUPFAM" id="SSF63829">
    <property type="entry name" value="Calcium-dependent phosphotriesterase"/>
    <property type="match status" value="2"/>
</dbReference>
<dbReference type="InterPro" id="IPR025883">
    <property type="entry name" value="Cadherin-like_domain"/>
</dbReference>
<dbReference type="Gene3D" id="2.120.10.30">
    <property type="entry name" value="TolB, C-terminal domain"/>
    <property type="match status" value="7"/>
</dbReference>
<feature type="chain" id="PRO_5016770116" description="Secretion system C-terminal sorting domain-containing protein" evidence="3">
    <location>
        <begin position="28"/>
        <end position="1957"/>
    </location>
</feature>
<keyword evidence="8" id="KW-1185">Reference proteome</keyword>
<dbReference type="Pfam" id="PF12733">
    <property type="entry name" value="Cadherin-like"/>
    <property type="match status" value="1"/>
</dbReference>
<feature type="domain" description="Secretion system C-terminal sorting" evidence="6">
    <location>
        <begin position="1882"/>
        <end position="1954"/>
    </location>
</feature>
<gene>
    <name evidence="7" type="ORF">DJ568_07445</name>
</gene>
<evidence type="ECO:0000313" key="8">
    <source>
        <dbReference type="Proteomes" id="UP000253209"/>
    </source>
</evidence>
<dbReference type="InterPro" id="IPR026444">
    <property type="entry name" value="Secre_tail"/>
</dbReference>
<dbReference type="SUPFAM" id="SSF75011">
    <property type="entry name" value="3-carboxy-cis,cis-mucoante lactonizing enzyme"/>
    <property type="match status" value="1"/>
</dbReference>
<accession>A0A367GSI6</accession>
<dbReference type="InterPro" id="IPR015919">
    <property type="entry name" value="Cadherin-like_sf"/>
</dbReference>
<evidence type="ECO:0000256" key="1">
    <source>
        <dbReference type="ARBA" id="ARBA00022737"/>
    </source>
</evidence>
<dbReference type="Pfam" id="PF05345">
    <property type="entry name" value="He_PIG"/>
    <property type="match status" value="2"/>
</dbReference>
<dbReference type="EMBL" id="QGDC01000003">
    <property type="protein sequence ID" value="RCH55711.1"/>
    <property type="molecule type" value="Genomic_DNA"/>
</dbReference>
<sequence length="1957" mass="205045">MRIPFTLTLICIILTSFFESYAFGATAAEELPVVKLSPATVSYTLNADISSASIAVDPSLTVVNNNISLVSSAIIKISKNFTPGKDILAYAGNVAAIKGTYDTTTGELILSSSTAVLAEWQAALRAVTYQYTDNLNAPQFNTRDISFTIKTGSLTSLTAVKNLAINYIRSVNTDLKSLTTNQGSLTPSFSPTVTSYSLNTNDLAATISITAVTTHPGAALLVNGLSETSGKASKDIRLKPGSNSVQIMVRAQNPSHAKIYTITIITPVLTFPPIPAQIYGNGDFDGGATVKGNGTGITYSSNNIGVAAIVNGKIRVTGAGSALITAKSGIYIASQTLTVRAAALTIAANAQTKYYATATIPITLSYTGFVNSETNKVLTNQPVITCAVNDNSNVGNYLITVNGAVSNNYVISYKTAIYSVTAPPVTFVAIPTKKYGDADFELKVTTPVKTVFDIPFTFSSSNNVVSIIGRTARIINAGTTIITANNPNVKTSQSITVEPVALTITANNLQSPYGTKPLTPTLSYKGFVNGDTENVLSYKPSASVKINYTSSPGTYPITLTAASSTKYKITYVPGVYTIIKALLTVKADNHVKIVNNEMPYLTATITGFVNGQSVSVLTKGPSLVTKAIQTSAIGTYPITVSGAEAANYSFVYQGGALTVIARPMQPSNPAPPVINYTGPSSFINNKPAAGAKLINKGGPIPPALYSQVTSVYGTPGKSGYVNGTKKDVVFNLPNQVISDAKGNLYVADQNSFIRKITPNGEVAAFAATKGLVMTADEAGNIFVAHNSHIEKITPEGVITKLAGDPVYTGYVNAANSAARFKGIRGIAVDKAGNVFVSDLGNFVIRKITPAGAVTTFAGKGVNGKVDGTSATAQFDKPSFLLFNKTGDLLVIDNAIRKITPLGVVSTSKITDDRGLEASINYSSIGLDAIGNIYAASNESVIYKIDALSHKVKVIAGKSRDLKFLDGTGTNARMGYVESITVDAKNILYFTDRTYHVIRSVDLNGYEAYPALPSGMYINTASGAITGTPVTPTAFTNYKFTAYNNGGSSETNTSLYVSPIAVPSITVTNYTKPQSYIAGNAITPLKIVNNGGSVPINMFAEVSNLATLNPRPTASILNWGIASDKTGNVYLADMERHVIQKITPSGKISVLAGSGKPGNANGTGKSASFNKPSGIAVDEAGNVYVADNGNYLIRKISPAGVVSTLAGSGKGGFTDGTGNAASIIGGPALTLGSAGNLYLLEFTGNIRRITNTGIVSTVYTSNGNYLYNSIAADLSDNIYFTRTSTIITPQSEILKISCIDGKIATLPLTRPYLSGLATDYRGNLYATDYAKVYCISTDGTERILAGVDIPGDKNGVGMQAQFSFPFNTAFSPSGNLFVLDDGNKNIRKINLQGFDIAQLPLGINFNKTAITIDGNPESIIKPMDYSITAHNIGGSSTAKLNLSVTAAAPPKISYLTVSVLTVNKAVNIKPTNSGGVVPQVNYGEVTTYAGIGKAIWSDGPTLMAGIPFPNMLNFDAEGNLLISNNVDVPWGSQPTNGSRVRKISPTGAVSSYIPKFYSSSGIAADRAGNLFVGDGANNIIYKVEASGQQSTFAKDFKGFNNVVIPQRLAATSPLIFTVDNANNLYMTDNFYNTISKITPAGITTFISGIAPGFANGNTANAKFNRPLGIVSDASGNLYIADSENHMVRKISKNGNVTTLAGSIKAGKADGKGEAAGFGKPYGLAIAKDGSLYVADNTNNNIRKITPDGLVTTLAGSGAAGSANGVGAAASFNKPKGIAVDASGQVYVADASNNVVRKINTMGYTITPALPQGLKFDSKTGIISGTPTKTVNAASYTITAYNSGGSSSVTIQLSVVAAARSLNNVNMPDTTKKGTDVLQRISFYPNPVDDILNLNLGNITAKTLELNIYGMQSAKLVFSKKISNPESIVNINIGFLPAGNYVMRAKLDDDEASYKVVKK</sequence>
<dbReference type="Gene3D" id="2.40.10.500">
    <property type="match status" value="1"/>
</dbReference>
<dbReference type="PROSITE" id="PS51125">
    <property type="entry name" value="NHL"/>
    <property type="match status" value="2"/>
</dbReference>
<feature type="domain" description="MBG" evidence="5">
    <location>
        <begin position="344"/>
        <end position="416"/>
    </location>
</feature>
<dbReference type="PANTHER" id="PTHR13833:SF71">
    <property type="entry name" value="NHL DOMAIN-CONTAINING PROTEIN"/>
    <property type="match status" value="1"/>
</dbReference>
<dbReference type="InterPro" id="IPR041286">
    <property type="entry name" value="MBG_2"/>
</dbReference>
<evidence type="ECO:0000256" key="3">
    <source>
        <dbReference type="SAM" id="SignalP"/>
    </source>
</evidence>
<evidence type="ECO:0008006" key="9">
    <source>
        <dbReference type="Google" id="ProtNLM"/>
    </source>
</evidence>